<feature type="transmembrane region" description="Helical" evidence="9">
    <location>
        <begin position="210"/>
        <end position="237"/>
    </location>
</feature>
<evidence type="ECO:0000256" key="4">
    <source>
        <dbReference type="ARBA" id="ARBA00023040"/>
    </source>
</evidence>
<evidence type="ECO:0000256" key="8">
    <source>
        <dbReference type="RuleBase" id="RU000688"/>
    </source>
</evidence>
<feature type="transmembrane region" description="Helical" evidence="9">
    <location>
        <begin position="243"/>
        <end position="266"/>
    </location>
</feature>
<comment type="similarity">
    <text evidence="8">Belongs to the G-protein coupled receptor 1 family.</text>
</comment>
<gene>
    <name evidence="13" type="primary">LOC132712050</name>
    <name evidence="12" type="synonym">LOC132709928</name>
</gene>
<organism evidence="11 13">
    <name type="scientific">Pantherophis guttatus</name>
    <name type="common">Corn snake</name>
    <name type="synonym">Elaphe guttata</name>
    <dbReference type="NCBI Taxonomy" id="94885"/>
    <lineage>
        <taxon>Eukaryota</taxon>
        <taxon>Metazoa</taxon>
        <taxon>Chordata</taxon>
        <taxon>Craniata</taxon>
        <taxon>Vertebrata</taxon>
        <taxon>Euteleostomi</taxon>
        <taxon>Lepidosauria</taxon>
        <taxon>Squamata</taxon>
        <taxon>Bifurcata</taxon>
        <taxon>Unidentata</taxon>
        <taxon>Episquamata</taxon>
        <taxon>Toxicofera</taxon>
        <taxon>Serpentes</taxon>
        <taxon>Colubroidea</taxon>
        <taxon>Colubridae</taxon>
        <taxon>Colubrinae</taxon>
        <taxon>Pantherophis</taxon>
    </lineage>
</organism>
<name>A0ABM3ZJ39_PANGU</name>
<dbReference type="PRINTS" id="PR00237">
    <property type="entry name" value="GPCRRHODOPSN"/>
</dbReference>
<feature type="transmembrane region" description="Helical" evidence="9">
    <location>
        <begin position="24"/>
        <end position="47"/>
    </location>
</feature>
<keyword evidence="3 9" id="KW-1133">Transmembrane helix</keyword>
<protein>
    <submittedName>
        <fullName evidence="12 13">Proto-oncogene Mas-like</fullName>
    </submittedName>
</protein>
<evidence type="ECO:0000256" key="5">
    <source>
        <dbReference type="ARBA" id="ARBA00023136"/>
    </source>
</evidence>
<dbReference type="Proteomes" id="UP001652622">
    <property type="component" value="Unplaced"/>
</dbReference>
<feature type="transmembrane region" description="Helical" evidence="9">
    <location>
        <begin position="96"/>
        <end position="120"/>
    </location>
</feature>
<evidence type="ECO:0000259" key="10">
    <source>
        <dbReference type="PROSITE" id="PS50262"/>
    </source>
</evidence>
<dbReference type="RefSeq" id="XP_060548390.1">
    <property type="nucleotide sequence ID" value="XM_060692407.1"/>
</dbReference>
<dbReference type="PANTHER" id="PTHR11334">
    <property type="entry name" value="MAS-RELATED G-PROTEIN COUPLED RECEPTOR"/>
    <property type="match status" value="1"/>
</dbReference>
<dbReference type="PROSITE" id="PS00237">
    <property type="entry name" value="G_PROTEIN_RECEP_F1_1"/>
    <property type="match status" value="1"/>
</dbReference>
<keyword evidence="5 9" id="KW-0472">Membrane</keyword>
<dbReference type="PROSITE" id="PS50262">
    <property type="entry name" value="G_PROTEIN_RECEP_F1_2"/>
    <property type="match status" value="1"/>
</dbReference>
<evidence type="ECO:0000256" key="6">
    <source>
        <dbReference type="ARBA" id="ARBA00023170"/>
    </source>
</evidence>
<dbReference type="Pfam" id="PF00001">
    <property type="entry name" value="7tm_1"/>
    <property type="match status" value="1"/>
</dbReference>
<keyword evidence="4 8" id="KW-0297">G-protein coupled receptor</keyword>
<keyword evidence="2 8" id="KW-0812">Transmembrane</keyword>
<dbReference type="PANTHER" id="PTHR11334:SF69">
    <property type="entry name" value="G-PROTEIN COUPLED RECEPTORS FAMILY 1 PROFILE DOMAIN-CONTAINING PROTEIN"/>
    <property type="match status" value="1"/>
</dbReference>
<evidence type="ECO:0000256" key="3">
    <source>
        <dbReference type="ARBA" id="ARBA00022989"/>
    </source>
</evidence>
<dbReference type="InterPro" id="IPR017452">
    <property type="entry name" value="GPCR_Rhodpsn_7TM"/>
</dbReference>
<sequence>MNTSNIPETSSPDDQLFENLTRNLLNGFIALICILGLVGNGRTIYLLAFSIKRNPFTTFILNLSIADFGVLTSLISAAIFVTVLTLGKTNDIVQTFFFLFFELFSFTYSASQFLLTAISLDRCIAVLFPLWHRCHRPPNLSTLVCSFIWILSFLLSALHYILYQAKSFGSSPLLYQLIMNGLLCTPLMVLSTVTLWIHIRSKSQLNQRKLLTTILLALLFFFLFSLPMNVLYVVYYFGFHHPVLLTIGIGCATLNSSINPLLYFLVGRKKRGKDQHRASYKIALQRVFKDEQGSSEGQQTTKGEFL</sequence>
<reference evidence="12 13" key="1">
    <citation type="submission" date="2025-05" db="UniProtKB">
        <authorList>
            <consortium name="RefSeq"/>
        </authorList>
    </citation>
    <scope>IDENTIFICATION</scope>
    <source>
        <tissue evidence="12 13">Blood</tissue>
    </source>
</reference>
<dbReference type="GeneID" id="132712050"/>
<keyword evidence="11" id="KW-1185">Reference proteome</keyword>
<evidence type="ECO:0000313" key="13">
    <source>
        <dbReference type="RefSeq" id="XP_060548390.1"/>
    </source>
</evidence>
<feature type="transmembrane region" description="Helical" evidence="9">
    <location>
        <begin position="140"/>
        <end position="162"/>
    </location>
</feature>
<feature type="transmembrane region" description="Helical" evidence="9">
    <location>
        <begin position="59"/>
        <end position="84"/>
    </location>
</feature>
<evidence type="ECO:0000256" key="2">
    <source>
        <dbReference type="ARBA" id="ARBA00022692"/>
    </source>
</evidence>
<feature type="domain" description="G-protein coupled receptors family 1 profile" evidence="10">
    <location>
        <begin position="39"/>
        <end position="263"/>
    </location>
</feature>
<feature type="transmembrane region" description="Helical" evidence="9">
    <location>
        <begin position="174"/>
        <end position="198"/>
    </location>
</feature>
<evidence type="ECO:0000313" key="12">
    <source>
        <dbReference type="RefSeq" id="XP_060540969.1"/>
    </source>
</evidence>
<dbReference type="PRINTS" id="PR02108">
    <property type="entry name" value="MRGPCRFAMILY"/>
</dbReference>
<dbReference type="SUPFAM" id="SSF81321">
    <property type="entry name" value="Family A G protein-coupled receptor-like"/>
    <property type="match status" value="1"/>
</dbReference>
<accession>A0ABM3ZJ39</accession>
<dbReference type="RefSeq" id="XP_060540969.1">
    <property type="nucleotide sequence ID" value="XM_060684986.1"/>
</dbReference>
<dbReference type="InterPro" id="IPR026234">
    <property type="entry name" value="MRGPCRFAMILY"/>
</dbReference>
<evidence type="ECO:0000313" key="11">
    <source>
        <dbReference type="Proteomes" id="UP001652622"/>
    </source>
</evidence>
<keyword evidence="7 8" id="KW-0807">Transducer</keyword>
<evidence type="ECO:0000256" key="9">
    <source>
        <dbReference type="SAM" id="Phobius"/>
    </source>
</evidence>
<proteinExistence type="inferred from homology"/>
<evidence type="ECO:0000256" key="7">
    <source>
        <dbReference type="ARBA" id="ARBA00023224"/>
    </source>
</evidence>
<keyword evidence="6 8" id="KW-0675">Receptor</keyword>
<comment type="subcellular location">
    <subcellularLocation>
        <location evidence="1">Membrane</location>
        <topology evidence="1">Multi-pass membrane protein</topology>
    </subcellularLocation>
</comment>
<dbReference type="Gene3D" id="1.20.1070.10">
    <property type="entry name" value="Rhodopsin 7-helix transmembrane proteins"/>
    <property type="match status" value="1"/>
</dbReference>
<evidence type="ECO:0000256" key="1">
    <source>
        <dbReference type="ARBA" id="ARBA00004141"/>
    </source>
</evidence>
<dbReference type="InterPro" id="IPR000276">
    <property type="entry name" value="GPCR_Rhodpsn"/>
</dbReference>